<feature type="transmembrane region" description="Helical" evidence="6">
    <location>
        <begin position="134"/>
        <end position="155"/>
    </location>
</feature>
<proteinExistence type="predicted"/>
<keyword evidence="2 6" id="KW-0812">Transmembrane</keyword>
<reference evidence="7" key="1">
    <citation type="submission" date="2020-08" db="EMBL/GenBank/DDBJ databases">
        <title>Multicomponent nature underlies the extraordinary mechanical properties of spider dragline silk.</title>
        <authorList>
            <person name="Kono N."/>
            <person name="Nakamura H."/>
            <person name="Mori M."/>
            <person name="Yoshida Y."/>
            <person name="Ohtoshi R."/>
            <person name="Malay A.D."/>
            <person name="Moran D.A.P."/>
            <person name="Tomita M."/>
            <person name="Numata K."/>
            <person name="Arakawa K."/>
        </authorList>
    </citation>
    <scope>NUCLEOTIDE SEQUENCE</scope>
</reference>
<protein>
    <recommendedName>
        <fullName evidence="9">Gustatory receptor</fullName>
    </recommendedName>
</protein>
<evidence type="ECO:0000313" key="8">
    <source>
        <dbReference type="Proteomes" id="UP000887013"/>
    </source>
</evidence>
<feature type="transmembrane region" description="Helical" evidence="6">
    <location>
        <begin position="376"/>
        <end position="395"/>
    </location>
</feature>
<dbReference type="EMBL" id="BMAW01007623">
    <property type="protein sequence ID" value="GFT04664.1"/>
    <property type="molecule type" value="Genomic_DNA"/>
</dbReference>
<gene>
    <name evidence="7" type="primary">AVEN_136476_1</name>
    <name evidence="7" type="ORF">NPIL_223811</name>
</gene>
<evidence type="ECO:0000256" key="4">
    <source>
        <dbReference type="ARBA" id="ARBA00023136"/>
    </source>
</evidence>
<organism evidence="7 8">
    <name type="scientific">Nephila pilipes</name>
    <name type="common">Giant wood spider</name>
    <name type="synonym">Nephila maculata</name>
    <dbReference type="NCBI Taxonomy" id="299642"/>
    <lineage>
        <taxon>Eukaryota</taxon>
        <taxon>Metazoa</taxon>
        <taxon>Ecdysozoa</taxon>
        <taxon>Arthropoda</taxon>
        <taxon>Chelicerata</taxon>
        <taxon>Arachnida</taxon>
        <taxon>Araneae</taxon>
        <taxon>Araneomorphae</taxon>
        <taxon>Entelegynae</taxon>
        <taxon>Araneoidea</taxon>
        <taxon>Nephilidae</taxon>
        <taxon>Nephila</taxon>
    </lineage>
</organism>
<dbReference type="GO" id="GO:0007606">
    <property type="term" value="P:sensory perception of chemical stimulus"/>
    <property type="evidence" value="ECO:0007669"/>
    <property type="project" value="TreeGrafter"/>
</dbReference>
<feature type="transmembrane region" description="Helical" evidence="6">
    <location>
        <begin position="84"/>
        <end position="103"/>
    </location>
</feature>
<evidence type="ECO:0000256" key="3">
    <source>
        <dbReference type="ARBA" id="ARBA00022989"/>
    </source>
</evidence>
<name>A0A8X6TFT3_NEPPI</name>
<dbReference type="GO" id="GO:0038023">
    <property type="term" value="F:signaling receptor activity"/>
    <property type="evidence" value="ECO:0007669"/>
    <property type="project" value="UniProtKB-ARBA"/>
</dbReference>
<evidence type="ECO:0000256" key="5">
    <source>
        <dbReference type="ARBA" id="ARBA00023170"/>
    </source>
</evidence>
<comment type="subcellular location">
    <subcellularLocation>
        <location evidence="1">Membrane</location>
        <topology evidence="1">Multi-pass membrane protein</topology>
    </subcellularLocation>
</comment>
<keyword evidence="5" id="KW-0675">Receptor</keyword>
<evidence type="ECO:0000256" key="1">
    <source>
        <dbReference type="ARBA" id="ARBA00004141"/>
    </source>
</evidence>
<evidence type="ECO:0008006" key="9">
    <source>
        <dbReference type="Google" id="ProtNLM"/>
    </source>
</evidence>
<feature type="transmembrane region" description="Helical" evidence="6">
    <location>
        <begin position="296"/>
        <end position="318"/>
    </location>
</feature>
<accession>A0A8X6TFT3</accession>
<sequence length="404" mass="47275">MSLFETKVYPSRVLLHKRRRTSDDHPLRPVLNSLSVLGLKIEDSTSPIKRILFFIYFVVVLLCMHYWAISDFVWYFRNRIQEDMLAESVTVWASVCTLDFLMLKRKDLMKVLSIVKKETEKLSSSEQRKYRKTVMMICGAAWLFIILFIMQNFMFSIHVNYDRYFSNTPAFFFYHTMSETQMNIFIRIDRSVENLYIHGLLTMIIALYILMCTNAKLWIKKCDFSSDLHTISEESTSHLEDFRHYRSIFDQFSKKIELLDDVFCLIVAVWLLMILVSLCVRILTVLNPLTENTERIIVSTLLVLSRATITLIAISIVADKINEASVSYIRKLDSIIKKGNAKNIALYQEIQLIYIKYTFFPTHLTVWKFTSINRSFLMTCIGMMSTYVIICIQLNPNALKGIMG</sequence>
<evidence type="ECO:0000256" key="6">
    <source>
        <dbReference type="SAM" id="Phobius"/>
    </source>
</evidence>
<feature type="transmembrane region" description="Helical" evidence="6">
    <location>
        <begin position="195"/>
        <end position="211"/>
    </location>
</feature>
<dbReference type="Proteomes" id="UP000887013">
    <property type="component" value="Unassembled WGS sequence"/>
</dbReference>
<comment type="caution">
    <text evidence="7">The sequence shown here is derived from an EMBL/GenBank/DDBJ whole genome shotgun (WGS) entry which is preliminary data.</text>
</comment>
<dbReference type="AlphaFoldDB" id="A0A8X6TFT3"/>
<evidence type="ECO:0000313" key="7">
    <source>
        <dbReference type="EMBL" id="GFT04664.1"/>
    </source>
</evidence>
<keyword evidence="4 6" id="KW-0472">Membrane</keyword>
<dbReference type="PANTHER" id="PTHR21421">
    <property type="entry name" value="GUSTATORY RECEPTOR"/>
    <property type="match status" value="1"/>
</dbReference>
<dbReference type="GO" id="GO:0051606">
    <property type="term" value="P:detection of stimulus"/>
    <property type="evidence" value="ECO:0007669"/>
    <property type="project" value="UniProtKB-ARBA"/>
</dbReference>
<dbReference type="PANTHER" id="PTHR21421:SF29">
    <property type="entry name" value="GUSTATORY RECEPTOR 5A FOR TREHALOSE-RELATED"/>
    <property type="match status" value="1"/>
</dbReference>
<keyword evidence="8" id="KW-1185">Reference proteome</keyword>
<dbReference type="GO" id="GO:0016020">
    <property type="term" value="C:membrane"/>
    <property type="evidence" value="ECO:0007669"/>
    <property type="project" value="UniProtKB-SubCell"/>
</dbReference>
<evidence type="ECO:0000256" key="2">
    <source>
        <dbReference type="ARBA" id="ARBA00022692"/>
    </source>
</evidence>
<feature type="transmembrane region" description="Helical" evidence="6">
    <location>
        <begin position="51"/>
        <end position="69"/>
    </location>
</feature>
<feature type="transmembrane region" description="Helical" evidence="6">
    <location>
        <begin position="262"/>
        <end position="284"/>
    </location>
</feature>
<dbReference type="OrthoDB" id="6427658at2759"/>
<keyword evidence="3 6" id="KW-1133">Transmembrane helix</keyword>